<dbReference type="Proteomes" id="UP000752696">
    <property type="component" value="Unassembled WGS sequence"/>
</dbReference>
<evidence type="ECO:0000259" key="3">
    <source>
        <dbReference type="Pfam" id="PF25151"/>
    </source>
</evidence>
<gene>
    <name evidence="4" type="ORF">MHI_LOCUS558624</name>
</gene>
<dbReference type="Pfam" id="PF10350">
    <property type="entry name" value="DUF2428"/>
    <property type="match status" value="1"/>
</dbReference>
<dbReference type="InterPro" id="IPR019442">
    <property type="entry name" value="THADA/TRM732_DUF2428"/>
</dbReference>
<evidence type="ECO:0000259" key="2">
    <source>
        <dbReference type="Pfam" id="PF10350"/>
    </source>
</evidence>
<proteinExistence type="predicted"/>
<dbReference type="Pfam" id="PF25151">
    <property type="entry name" value="TPR_Trm732_C"/>
    <property type="match status" value="1"/>
</dbReference>
<evidence type="ECO:0000313" key="4">
    <source>
        <dbReference type="EMBL" id="CAD1475392.1"/>
    </source>
</evidence>
<reference evidence="4" key="1">
    <citation type="submission" date="2020-07" db="EMBL/GenBank/DDBJ databases">
        <authorList>
            <person name="Nazaruddin N."/>
        </authorList>
    </citation>
    <scope>NUCLEOTIDE SEQUENCE</scope>
</reference>
<feature type="non-terminal residue" evidence="4">
    <location>
        <position position="1457"/>
    </location>
</feature>
<dbReference type="PANTHER" id="PTHR14387">
    <property type="entry name" value="THADA/DEATH RECEPTOR INTERACTING PROTEIN"/>
    <property type="match status" value="1"/>
</dbReference>
<dbReference type="GO" id="GO:0005829">
    <property type="term" value="C:cytosol"/>
    <property type="evidence" value="ECO:0007669"/>
    <property type="project" value="TreeGrafter"/>
</dbReference>
<feature type="domain" description="tRNA (32-2'-O)-methyltransferase regulator THADA-like C-terminal TPR repeats region" evidence="3">
    <location>
        <begin position="851"/>
        <end position="1011"/>
    </location>
</feature>
<evidence type="ECO:0000256" key="1">
    <source>
        <dbReference type="ARBA" id="ARBA00022694"/>
    </source>
</evidence>
<dbReference type="OrthoDB" id="6614653at2759"/>
<dbReference type="GO" id="GO:0030488">
    <property type="term" value="P:tRNA methylation"/>
    <property type="evidence" value="ECO:0007669"/>
    <property type="project" value="TreeGrafter"/>
</dbReference>
<dbReference type="PANTHER" id="PTHR14387:SF0">
    <property type="entry name" value="DUF2428 DOMAIN-CONTAINING PROTEIN"/>
    <property type="match status" value="1"/>
</dbReference>
<accession>A0A6V7H7B0</accession>
<dbReference type="InterPro" id="IPR056842">
    <property type="entry name" value="THADA-like_TPR_C"/>
</dbReference>
<comment type="caution">
    <text evidence="4">The sequence shown here is derived from an EMBL/GenBank/DDBJ whole genome shotgun (WGS) entry which is preliminary data.</text>
</comment>
<protein>
    <submittedName>
        <fullName evidence="4">Uncharacterized protein</fullName>
    </submittedName>
</protein>
<dbReference type="EMBL" id="CAJDYZ010008449">
    <property type="protein sequence ID" value="CAD1475392.1"/>
    <property type="molecule type" value="Genomic_DNA"/>
</dbReference>
<organism evidence="4 5">
    <name type="scientific">Heterotrigona itama</name>
    <dbReference type="NCBI Taxonomy" id="395501"/>
    <lineage>
        <taxon>Eukaryota</taxon>
        <taxon>Metazoa</taxon>
        <taxon>Ecdysozoa</taxon>
        <taxon>Arthropoda</taxon>
        <taxon>Hexapoda</taxon>
        <taxon>Insecta</taxon>
        <taxon>Pterygota</taxon>
        <taxon>Neoptera</taxon>
        <taxon>Endopterygota</taxon>
        <taxon>Hymenoptera</taxon>
        <taxon>Apocrita</taxon>
        <taxon>Aculeata</taxon>
        <taxon>Apoidea</taxon>
        <taxon>Anthophila</taxon>
        <taxon>Apidae</taxon>
        <taxon>Heterotrigona</taxon>
    </lineage>
</organism>
<keyword evidence="1" id="KW-0819">tRNA processing</keyword>
<evidence type="ECO:0000313" key="5">
    <source>
        <dbReference type="Proteomes" id="UP000752696"/>
    </source>
</evidence>
<keyword evidence="5" id="KW-1185">Reference proteome</keyword>
<feature type="domain" description="DUF2428" evidence="2">
    <location>
        <begin position="725"/>
        <end position="849"/>
    </location>
</feature>
<dbReference type="InterPro" id="IPR051954">
    <property type="entry name" value="tRNA_methyltransferase_THADA"/>
</dbReference>
<name>A0A6V7H7B0_9HYME</name>
<sequence>KLINFASSCKESWNDEHLKQWQPVYIHIIEAFILNIDNRERSLLASHTFFALLSKQSNLSFIKETFTSLLSSKRNEVYIFDKRYNIVENELFKLICAYGYLQVNHNEIYSNDIFFFTFDVIFDHCIKYTKHSYFAYKILYTWLQRTMNTTFWSTYSEIEQRLEMIIFSNWCNAINDISKQNSVLIFNMYLKIMEKKYDRYLEYIFKHCVNTISWQNEVKYDILAEICEIWDETKIITSRDFLFSLCSSLTKYYLRSPGTKVYLAIVKKLNENEWKKAFGYMMNYLFHHWESPENENHNALQLLCKHWLEPIVKKYKNLLFYLWNLIADIREHILRSHLQKMACEMHIDLPQQAKIECYLNHNKEIVRLNGFAINCYQINKLYNENRDRFFTIRSFLWHNANSTTVYMRDGIVKYFKIFYTNVLKMCDNNPDCIHDVYYITHWLHEHLLDCFEIGSCYQRKILGLNLYRAILSFTNGFLINKTNNVENILSISLLEKHLITTGNWKFTNKKSLFILLRLVLDSALDVKQLATSIILNYFNKDILSNVEKQVLFHTALKTCNSSKFYEIESGAALISILIHWLPLNILQDYKNYNCLKYSDFLFNEAKSQLIQMKDDVLKAIVQNKPFYGVMTALLNIAFQNGKESSDISFEFIEKVLYLLEDATDFFLHILSSKSENTEYSSSFAEMGLAINETIKNSEIENINLDDLNLTSAHHVLISCIWICLCKEAKYSNLPKTHILRILEDDSMHSLNITRRGAGLSIMFHRIVVSDNRRDRPLLHFAVQQLLDLLDDISDDNLKSIESQHDSPWARRLHFLRALVADKEIHAQLTPYMERISLTCFKYLQSEIWTIRNASLQLFGSIVPRLIGQSYGDTLDFGNGYSINHFVTHYPTLADHVMKELHKFSFTFTKFSTALYLHSNIVHILILLSKFSCSACNLIDYSSQEYLSKVRHLLYILLGNPILYVRLLAAKAYAALTDFLKIELELEKLRYDISSCHNVNLIHGYLLTMKFLKEKLSAEIESMNLCSNVKQYTCHASEQSAELLRFREILQIWRNVPKGKGSLQICYIIEVLFLQSKEFISGEISEEDVFIFNENRSLLSSEKIKPGFFQFIDLSTKLYANYINRTNNVNIDILHKILYSPCIDQSISFLNHASCSIPILKTVLKCLLLNEHDHNGLLLNAMINYSLKTLKQWPVLDISELEIEKVIENPFVKKLETARYSNLWSLKCILRIFSRNEIMINQVLSQALQLSVHEEEHTRRIAVELTKFAVYRFAELTSKNKLTTLHCCLILLKDEIAEIHEDIIENLKMHVLQTINSEYESLGHDELIYQRLLSEVILGTLNFPTDNDMNLFFVKLFTHSIKNFDSNMIIENPFYHDDNPFYREESKFLNLCFYYVKRKKHNGNNNLSMIGYGNGMHESKYQLQKECYFDDTNLKVVLNTKYVDYLLMKQKLVIQNYR</sequence>